<dbReference type="InterPro" id="IPR036056">
    <property type="entry name" value="Fibrinogen-like_C"/>
</dbReference>
<dbReference type="GO" id="GO:0005615">
    <property type="term" value="C:extracellular space"/>
    <property type="evidence" value="ECO:0007669"/>
    <property type="project" value="TreeGrafter"/>
</dbReference>
<reference evidence="4" key="1">
    <citation type="submission" date="2012-12" db="EMBL/GenBank/DDBJ databases">
        <authorList>
            <person name="Hellsten U."/>
            <person name="Grimwood J."/>
            <person name="Chapman J.A."/>
            <person name="Shapiro H."/>
            <person name="Aerts A."/>
            <person name="Otillar R.P."/>
            <person name="Terry A.Y."/>
            <person name="Boore J.L."/>
            <person name="Simakov O."/>
            <person name="Marletaz F."/>
            <person name="Cho S.-J."/>
            <person name="Edsinger-Gonzales E."/>
            <person name="Havlak P."/>
            <person name="Kuo D.-H."/>
            <person name="Larsson T."/>
            <person name="Lv J."/>
            <person name="Arendt D."/>
            <person name="Savage R."/>
            <person name="Osoegawa K."/>
            <person name="de Jong P."/>
            <person name="Lindberg D.R."/>
            <person name="Seaver E.C."/>
            <person name="Weisblat D.A."/>
            <person name="Putnam N.H."/>
            <person name="Grigoriev I.V."/>
            <person name="Rokhsar D.S."/>
        </authorList>
    </citation>
    <scope>NUCLEOTIDE SEQUENCE</scope>
    <source>
        <strain evidence="4">I ESC-2004</strain>
    </source>
</reference>
<evidence type="ECO:0000313" key="3">
    <source>
        <dbReference type="EnsemblMetazoa" id="CapteP104220"/>
    </source>
</evidence>
<dbReference type="Proteomes" id="UP000014760">
    <property type="component" value="Unassembled WGS sequence"/>
</dbReference>
<dbReference type="Gene3D" id="3.90.215.10">
    <property type="entry name" value="Gamma Fibrinogen, chain A, domain 1"/>
    <property type="match status" value="1"/>
</dbReference>
<dbReference type="EMBL" id="KB307054">
    <property type="protein sequence ID" value="ELT99259.1"/>
    <property type="molecule type" value="Genomic_DNA"/>
</dbReference>
<evidence type="ECO:0000313" key="2">
    <source>
        <dbReference type="EMBL" id="ELT99259.1"/>
    </source>
</evidence>
<evidence type="ECO:0000313" key="4">
    <source>
        <dbReference type="Proteomes" id="UP000014760"/>
    </source>
</evidence>
<dbReference type="SUPFAM" id="SSF56496">
    <property type="entry name" value="Fibrinogen C-terminal domain-like"/>
    <property type="match status" value="1"/>
</dbReference>
<organism evidence="2">
    <name type="scientific">Capitella teleta</name>
    <name type="common">Polychaete worm</name>
    <dbReference type="NCBI Taxonomy" id="283909"/>
    <lineage>
        <taxon>Eukaryota</taxon>
        <taxon>Metazoa</taxon>
        <taxon>Spiralia</taxon>
        <taxon>Lophotrochozoa</taxon>
        <taxon>Annelida</taxon>
        <taxon>Polychaeta</taxon>
        <taxon>Sedentaria</taxon>
        <taxon>Scolecida</taxon>
        <taxon>Capitellidae</taxon>
        <taxon>Capitella</taxon>
    </lineage>
</organism>
<dbReference type="EnsemblMetazoa" id="CapteT104220">
    <property type="protein sequence ID" value="CapteP104220"/>
    <property type="gene ID" value="CapteG104220"/>
</dbReference>
<name>R7TZT0_CAPTE</name>
<dbReference type="InterPro" id="IPR014716">
    <property type="entry name" value="Fibrinogen_a/b/g_C_1"/>
</dbReference>
<dbReference type="AlphaFoldDB" id="R7TZT0"/>
<dbReference type="HOGENOM" id="CLU_1697197_0_0_1"/>
<dbReference type="SMART" id="SM00186">
    <property type="entry name" value="FBG"/>
    <property type="match status" value="1"/>
</dbReference>
<dbReference type="PROSITE" id="PS51406">
    <property type="entry name" value="FIBRINOGEN_C_2"/>
    <property type="match status" value="1"/>
</dbReference>
<dbReference type="InterPro" id="IPR002181">
    <property type="entry name" value="Fibrinogen_a/b/g_C_dom"/>
</dbReference>
<dbReference type="PANTHER" id="PTHR19143">
    <property type="entry name" value="FIBRINOGEN/TENASCIN/ANGIOPOEITIN"/>
    <property type="match status" value="1"/>
</dbReference>
<keyword evidence="4" id="KW-1185">Reference proteome</keyword>
<dbReference type="PANTHER" id="PTHR19143:SF458">
    <property type="entry name" value="FIBRINOGEN C-TERMINAL DOMAIN-CONTAINING PROTEIN-RELATED"/>
    <property type="match status" value="1"/>
</dbReference>
<accession>R7TZT0</accession>
<dbReference type="Gene3D" id="4.10.530.10">
    <property type="entry name" value="Gamma-fibrinogen Carboxyl Terminal Fragment, domain 2"/>
    <property type="match status" value="1"/>
</dbReference>
<protein>
    <recommendedName>
        <fullName evidence="1">Fibrinogen C-terminal domain-containing protein</fullName>
    </recommendedName>
</protein>
<gene>
    <name evidence="2" type="ORF">CAPTEDRAFT_104220</name>
</gene>
<evidence type="ECO:0000259" key="1">
    <source>
        <dbReference type="PROSITE" id="PS51406"/>
    </source>
</evidence>
<reference evidence="3" key="3">
    <citation type="submission" date="2015-06" db="UniProtKB">
        <authorList>
            <consortium name="EnsemblMetazoa"/>
        </authorList>
    </citation>
    <scope>IDENTIFICATION</scope>
</reference>
<proteinExistence type="predicted"/>
<dbReference type="InterPro" id="IPR050373">
    <property type="entry name" value="Fibrinogen_C-term_domain"/>
</dbReference>
<dbReference type="EMBL" id="AMQN01048347">
    <property type="status" value="NOT_ANNOTATED_CDS"/>
    <property type="molecule type" value="Genomic_DNA"/>
</dbReference>
<sequence length="155" mass="17784">MQEILSLLSTNKTSHFTWNYSHLHALTTNLPYELRIDFKDHGDAVYAKYSSFNVDQSLMNSVWPLVANPGMLVSSQRTKRFDITTNYVSEESMDYHNGYRFSAKNQDHGTYLRDCANSNKGGWWYNHCHHAKLKGIYLNGAYNVSSIIVVLLLVA</sequence>
<dbReference type="STRING" id="283909.R7TZT0"/>
<reference evidence="2 4" key="2">
    <citation type="journal article" date="2013" name="Nature">
        <title>Insights into bilaterian evolution from three spiralian genomes.</title>
        <authorList>
            <person name="Simakov O."/>
            <person name="Marletaz F."/>
            <person name="Cho S.J."/>
            <person name="Edsinger-Gonzales E."/>
            <person name="Havlak P."/>
            <person name="Hellsten U."/>
            <person name="Kuo D.H."/>
            <person name="Larsson T."/>
            <person name="Lv J."/>
            <person name="Arendt D."/>
            <person name="Savage R."/>
            <person name="Osoegawa K."/>
            <person name="de Jong P."/>
            <person name="Grimwood J."/>
            <person name="Chapman J.A."/>
            <person name="Shapiro H."/>
            <person name="Aerts A."/>
            <person name="Otillar R.P."/>
            <person name="Terry A.Y."/>
            <person name="Boore J.L."/>
            <person name="Grigoriev I.V."/>
            <person name="Lindberg D.R."/>
            <person name="Seaver E.C."/>
            <person name="Weisblat D.A."/>
            <person name="Putnam N.H."/>
            <person name="Rokhsar D.S."/>
        </authorList>
    </citation>
    <scope>NUCLEOTIDE SEQUENCE</scope>
    <source>
        <strain evidence="2 4">I ESC-2004</strain>
    </source>
</reference>
<dbReference type="Pfam" id="PF00147">
    <property type="entry name" value="Fibrinogen_C"/>
    <property type="match status" value="1"/>
</dbReference>
<feature type="domain" description="Fibrinogen C-terminal" evidence="1">
    <location>
        <begin position="23"/>
        <end position="155"/>
    </location>
</feature>